<evidence type="ECO:0000313" key="2">
    <source>
        <dbReference type="Proteomes" id="UP000726170"/>
    </source>
</evidence>
<comment type="caution">
    <text evidence="1">The sequence shown here is derived from an EMBL/GenBank/DDBJ whole genome shotgun (WGS) entry which is preliminary data.</text>
</comment>
<evidence type="ECO:0000313" key="1">
    <source>
        <dbReference type="EMBL" id="MBU5486417.1"/>
    </source>
</evidence>
<organism evidence="1 2">
    <name type="scientific">Clostridium mobile</name>
    <dbReference type="NCBI Taxonomy" id="2841512"/>
    <lineage>
        <taxon>Bacteria</taxon>
        <taxon>Bacillati</taxon>
        <taxon>Bacillota</taxon>
        <taxon>Clostridia</taxon>
        <taxon>Eubacteriales</taxon>
        <taxon>Clostridiaceae</taxon>
        <taxon>Clostridium</taxon>
    </lineage>
</organism>
<accession>A0ABS6EMR6</accession>
<dbReference type="RefSeq" id="WP_216441022.1">
    <property type="nucleotide sequence ID" value="NZ_JAHLQF010000006.1"/>
</dbReference>
<dbReference type="Proteomes" id="UP000726170">
    <property type="component" value="Unassembled WGS sequence"/>
</dbReference>
<reference evidence="1 2" key="1">
    <citation type="submission" date="2021-06" db="EMBL/GenBank/DDBJ databases">
        <authorList>
            <person name="Sun Q."/>
            <person name="Li D."/>
        </authorList>
    </citation>
    <scope>NUCLEOTIDE SEQUENCE [LARGE SCALE GENOMIC DNA]</scope>
    <source>
        <strain evidence="1 2">MSJ-11</strain>
    </source>
</reference>
<gene>
    <name evidence="1" type="ORF">KQI86_19130</name>
</gene>
<name>A0ABS6EMR6_9CLOT</name>
<keyword evidence="2" id="KW-1185">Reference proteome</keyword>
<protein>
    <submittedName>
        <fullName evidence="1">Uncharacterized protein</fullName>
    </submittedName>
</protein>
<proteinExistence type="predicted"/>
<dbReference type="EMBL" id="JAHLQF010000006">
    <property type="protein sequence ID" value="MBU5486417.1"/>
    <property type="molecule type" value="Genomic_DNA"/>
</dbReference>
<sequence>MCNCLKIEETLVVAGQLLPKNNEVTDDYEEIQFNYCPVCGIKFSNIKEDV</sequence>